<evidence type="ECO:0000313" key="7">
    <source>
        <dbReference type="Proteomes" id="UP000030755"/>
    </source>
</evidence>
<keyword evidence="3" id="KW-0378">Hydrolase</keyword>
<dbReference type="PANTHER" id="PTHR12655:SF0">
    <property type="entry name" value="ACYL-COENZYME A THIOESTERASE 9, MITOCHONDRIAL"/>
    <property type="match status" value="1"/>
</dbReference>
<dbReference type="GO" id="GO:0047617">
    <property type="term" value="F:fatty acyl-CoA hydrolase activity"/>
    <property type="evidence" value="ECO:0007669"/>
    <property type="project" value="TreeGrafter"/>
</dbReference>
<dbReference type="Proteomes" id="UP000030755">
    <property type="component" value="Unassembled WGS sequence"/>
</dbReference>
<evidence type="ECO:0000256" key="1">
    <source>
        <dbReference type="ARBA" id="ARBA00010458"/>
    </source>
</evidence>
<evidence type="ECO:0000313" key="6">
    <source>
        <dbReference type="EMBL" id="EPZ33018.1"/>
    </source>
</evidence>
<dbReference type="OMA" id="QFNYTFL"/>
<dbReference type="CDD" id="cd03442">
    <property type="entry name" value="BFIT_BACH"/>
    <property type="match status" value="2"/>
</dbReference>
<evidence type="ECO:0000256" key="3">
    <source>
        <dbReference type="ARBA" id="ARBA00022801"/>
    </source>
</evidence>
<proteinExistence type="inferred from homology"/>
<dbReference type="OrthoDB" id="331699at2759"/>
<dbReference type="PANTHER" id="PTHR12655">
    <property type="entry name" value="ACYL-COA THIOESTERASE"/>
    <property type="match status" value="1"/>
</dbReference>
<dbReference type="STRING" id="988480.A0A075AS08"/>
<keyword evidence="2" id="KW-0677">Repeat</keyword>
<dbReference type="AlphaFoldDB" id="A0A075AS08"/>
<feature type="domain" description="HotDog ACOT-type" evidence="5">
    <location>
        <begin position="201"/>
        <end position="316"/>
    </location>
</feature>
<sequence>MGRAKNPIIVGGASNLAARKMSDSYFEINETLREEYVNVYGGLRFGRIMEDLDAVAGSIAYLHCDSFHHQQLVIVTASVDRIDLISFLRKDQDVYLRGNVTYVGSSSMEVTIKVETKKEIDSEIKWNSVAIAKFTMVARDPKANKAVMVNPLKLETEEELLNFQLADGMDRKQLEAQLSLDRQPPTSMESVIIHNLFLEKNKIEKHNNFMYMEDTILKNIHNFIFGGFLMREAFELAFANASLFIKSKAYFVALDELSFKKPVPIGSILTFTAQVVYSEGAPHHSFQVIADVTDVKTGQSDTTNTFYFTFRSKEDNVPKIMPRTYEEAMIYLEGKRRKERGIALTKKSMHQIDAEIYHG</sequence>
<dbReference type="EMBL" id="KE561087">
    <property type="protein sequence ID" value="EPZ33018.1"/>
    <property type="molecule type" value="Genomic_DNA"/>
</dbReference>
<dbReference type="SUPFAM" id="SSF54637">
    <property type="entry name" value="Thioesterase/thiol ester dehydrase-isomerase"/>
    <property type="match status" value="2"/>
</dbReference>
<gene>
    <name evidence="6" type="ORF">O9G_003841</name>
</gene>
<dbReference type="InterPro" id="IPR006683">
    <property type="entry name" value="Thioestr_dom"/>
</dbReference>
<dbReference type="InterPro" id="IPR029069">
    <property type="entry name" value="HotDog_dom_sf"/>
</dbReference>
<accession>A0A075AS08</accession>
<dbReference type="HOGENOM" id="CLU_032862_2_1_1"/>
<evidence type="ECO:0000256" key="2">
    <source>
        <dbReference type="ARBA" id="ARBA00022737"/>
    </source>
</evidence>
<dbReference type="Pfam" id="PF03061">
    <property type="entry name" value="4HBT"/>
    <property type="match status" value="1"/>
</dbReference>
<protein>
    <recommendedName>
        <fullName evidence="5">HotDog ACOT-type domain-containing protein</fullName>
    </recommendedName>
</protein>
<reference evidence="6 7" key="1">
    <citation type="journal article" date="2013" name="Curr. Biol.">
        <title>Shared signatures of parasitism and phylogenomics unite Cryptomycota and microsporidia.</title>
        <authorList>
            <person name="James T.Y."/>
            <person name="Pelin A."/>
            <person name="Bonen L."/>
            <person name="Ahrendt S."/>
            <person name="Sain D."/>
            <person name="Corradi N."/>
            <person name="Stajich J.E."/>
        </authorList>
    </citation>
    <scope>NUCLEOTIDE SEQUENCE [LARGE SCALE GENOMIC DNA]</scope>
    <source>
        <strain evidence="6 7">CSF55</strain>
    </source>
</reference>
<comment type="similarity">
    <text evidence="1">Belongs to the acyl coenzyme A hydrolase family.</text>
</comment>
<dbReference type="PROSITE" id="PS51770">
    <property type="entry name" value="HOTDOG_ACOT"/>
    <property type="match status" value="2"/>
</dbReference>
<keyword evidence="7" id="KW-1185">Reference proteome</keyword>
<dbReference type="GO" id="GO:0005739">
    <property type="term" value="C:mitochondrion"/>
    <property type="evidence" value="ECO:0007669"/>
    <property type="project" value="TreeGrafter"/>
</dbReference>
<dbReference type="GO" id="GO:0006637">
    <property type="term" value="P:acyl-CoA metabolic process"/>
    <property type="evidence" value="ECO:0007669"/>
    <property type="project" value="TreeGrafter"/>
</dbReference>
<evidence type="ECO:0000259" key="5">
    <source>
        <dbReference type="PROSITE" id="PS51770"/>
    </source>
</evidence>
<dbReference type="Gene3D" id="3.10.129.10">
    <property type="entry name" value="Hotdog Thioesterase"/>
    <property type="match status" value="2"/>
</dbReference>
<dbReference type="InterPro" id="IPR033120">
    <property type="entry name" value="HOTDOG_ACOT"/>
</dbReference>
<keyword evidence="4" id="KW-0809">Transit peptide</keyword>
<organism evidence="6 7">
    <name type="scientific">Rozella allomycis (strain CSF55)</name>
    <dbReference type="NCBI Taxonomy" id="988480"/>
    <lineage>
        <taxon>Eukaryota</taxon>
        <taxon>Fungi</taxon>
        <taxon>Fungi incertae sedis</taxon>
        <taxon>Cryptomycota</taxon>
        <taxon>Cryptomycota incertae sedis</taxon>
        <taxon>Rozella</taxon>
    </lineage>
</organism>
<feature type="domain" description="HotDog ACOT-type" evidence="5">
    <location>
        <begin position="22"/>
        <end position="142"/>
    </location>
</feature>
<name>A0A075AS08_ROZAC</name>
<evidence type="ECO:0000256" key="4">
    <source>
        <dbReference type="ARBA" id="ARBA00022946"/>
    </source>
</evidence>